<dbReference type="EMBL" id="ML769973">
    <property type="protein sequence ID" value="KAE9385530.1"/>
    <property type="molecule type" value="Genomic_DNA"/>
</dbReference>
<accession>A0A6A4GJG2</accession>
<proteinExistence type="predicted"/>
<name>A0A6A4GJG2_9AGAR</name>
<keyword evidence="2" id="KW-1185">Reference proteome</keyword>
<evidence type="ECO:0000313" key="1">
    <source>
        <dbReference type="EMBL" id="KAE9385530.1"/>
    </source>
</evidence>
<evidence type="ECO:0008006" key="3">
    <source>
        <dbReference type="Google" id="ProtNLM"/>
    </source>
</evidence>
<dbReference type="AlphaFoldDB" id="A0A6A4GJG2"/>
<evidence type="ECO:0000313" key="2">
    <source>
        <dbReference type="Proteomes" id="UP000799118"/>
    </source>
</evidence>
<sequence>MQDLPHLLGNSAFTFPSLVEFTVAGVDNLGSFLRRHPNLQVLRFMQSSANDALDGSSILPNLVRFAGEASDFISIFGHGTQPIEHLVVESDESSVHNLLRYLRSTKTIRYLSVEPSLLNIACSTFAFHWNTVLALITSSPGLTTFVCCLDYETSKTNHLNTVYETILGNLPHLEHLKLWIETLVATAEESLHDKHKQAIQSALMIHKHRALKSVELKIYEYDEMGCNCMGNSYSFCFVREDDVVSRYCVSF</sequence>
<protein>
    <recommendedName>
        <fullName evidence="3">F-box domain-containing protein</fullName>
    </recommendedName>
</protein>
<organism evidence="1 2">
    <name type="scientific">Gymnopus androsaceus JB14</name>
    <dbReference type="NCBI Taxonomy" id="1447944"/>
    <lineage>
        <taxon>Eukaryota</taxon>
        <taxon>Fungi</taxon>
        <taxon>Dikarya</taxon>
        <taxon>Basidiomycota</taxon>
        <taxon>Agaricomycotina</taxon>
        <taxon>Agaricomycetes</taxon>
        <taxon>Agaricomycetidae</taxon>
        <taxon>Agaricales</taxon>
        <taxon>Marasmiineae</taxon>
        <taxon>Omphalotaceae</taxon>
        <taxon>Gymnopus</taxon>
    </lineage>
</organism>
<reference evidence="1" key="1">
    <citation type="journal article" date="2019" name="Environ. Microbiol.">
        <title>Fungal ecological strategies reflected in gene transcription - a case study of two litter decomposers.</title>
        <authorList>
            <person name="Barbi F."/>
            <person name="Kohler A."/>
            <person name="Barry K."/>
            <person name="Baskaran P."/>
            <person name="Daum C."/>
            <person name="Fauchery L."/>
            <person name="Ihrmark K."/>
            <person name="Kuo A."/>
            <person name="LaButti K."/>
            <person name="Lipzen A."/>
            <person name="Morin E."/>
            <person name="Grigoriev I.V."/>
            <person name="Henrissat B."/>
            <person name="Lindahl B."/>
            <person name="Martin F."/>
        </authorList>
    </citation>
    <scope>NUCLEOTIDE SEQUENCE</scope>
    <source>
        <strain evidence="1">JB14</strain>
    </source>
</reference>
<dbReference type="Proteomes" id="UP000799118">
    <property type="component" value="Unassembled WGS sequence"/>
</dbReference>
<gene>
    <name evidence="1" type="ORF">BT96DRAFT_1006953</name>
</gene>